<protein>
    <submittedName>
        <fullName evidence="1">Uncharacterized protein</fullName>
    </submittedName>
</protein>
<accession>A0A9P0ZF47</accession>
<evidence type="ECO:0000313" key="1">
    <source>
        <dbReference type="EMBL" id="CAH9096725.1"/>
    </source>
</evidence>
<organism evidence="1 2">
    <name type="scientific">Cuscuta europaea</name>
    <name type="common">European dodder</name>
    <dbReference type="NCBI Taxonomy" id="41803"/>
    <lineage>
        <taxon>Eukaryota</taxon>
        <taxon>Viridiplantae</taxon>
        <taxon>Streptophyta</taxon>
        <taxon>Embryophyta</taxon>
        <taxon>Tracheophyta</taxon>
        <taxon>Spermatophyta</taxon>
        <taxon>Magnoliopsida</taxon>
        <taxon>eudicotyledons</taxon>
        <taxon>Gunneridae</taxon>
        <taxon>Pentapetalae</taxon>
        <taxon>asterids</taxon>
        <taxon>lamiids</taxon>
        <taxon>Solanales</taxon>
        <taxon>Convolvulaceae</taxon>
        <taxon>Cuscuteae</taxon>
        <taxon>Cuscuta</taxon>
        <taxon>Cuscuta subgen. Cuscuta</taxon>
    </lineage>
</organism>
<evidence type="ECO:0000313" key="2">
    <source>
        <dbReference type="Proteomes" id="UP001152484"/>
    </source>
</evidence>
<sequence>MPGTLTVLPFPGSNLYDYEALSRSMQPETLPYTMMDIDIYCYNDSITGSSMVECGEEKGGDCWQRSWRLSLGIYPQNYSDVFLIDSKEYFEIS</sequence>
<dbReference type="Proteomes" id="UP001152484">
    <property type="component" value="Unassembled WGS sequence"/>
</dbReference>
<dbReference type="AlphaFoldDB" id="A0A9P0ZF47"/>
<dbReference type="EMBL" id="CAMAPE010000035">
    <property type="protein sequence ID" value="CAH9096725.1"/>
    <property type="molecule type" value="Genomic_DNA"/>
</dbReference>
<gene>
    <name evidence="1" type="ORF">CEURO_LOCUS13521</name>
</gene>
<proteinExistence type="predicted"/>
<keyword evidence="2" id="KW-1185">Reference proteome</keyword>
<comment type="caution">
    <text evidence="1">The sequence shown here is derived from an EMBL/GenBank/DDBJ whole genome shotgun (WGS) entry which is preliminary data.</text>
</comment>
<reference evidence="1" key="1">
    <citation type="submission" date="2022-07" db="EMBL/GenBank/DDBJ databases">
        <authorList>
            <person name="Macas J."/>
            <person name="Novak P."/>
            <person name="Neumann P."/>
        </authorList>
    </citation>
    <scope>NUCLEOTIDE SEQUENCE</scope>
</reference>
<name>A0A9P0ZF47_CUSEU</name>